<dbReference type="SUPFAM" id="SSF88723">
    <property type="entry name" value="PIN domain-like"/>
    <property type="match status" value="1"/>
</dbReference>
<evidence type="ECO:0000313" key="2">
    <source>
        <dbReference type="EMBL" id="MYM86546.1"/>
    </source>
</evidence>
<name>A0A845G0U3_9BURK</name>
<dbReference type="EMBL" id="WWCW01000009">
    <property type="protein sequence ID" value="MYM86546.1"/>
    <property type="molecule type" value="Genomic_DNA"/>
</dbReference>
<feature type="domain" description="PIN" evidence="1">
    <location>
        <begin position="4"/>
        <end position="122"/>
    </location>
</feature>
<dbReference type="PANTHER" id="PTHR36173:SF2">
    <property type="entry name" value="RIBONUCLEASE VAPC16"/>
    <property type="match status" value="1"/>
</dbReference>
<proteinExistence type="predicted"/>
<dbReference type="Pfam" id="PF01850">
    <property type="entry name" value="PIN"/>
    <property type="match status" value="1"/>
</dbReference>
<evidence type="ECO:0000259" key="1">
    <source>
        <dbReference type="Pfam" id="PF01850"/>
    </source>
</evidence>
<reference evidence="2 3" key="1">
    <citation type="submission" date="2020-01" db="EMBL/GenBank/DDBJ databases">
        <title>Novel species isolated from a subtropical stream in China.</title>
        <authorList>
            <person name="Lu H."/>
        </authorList>
    </citation>
    <scope>NUCLEOTIDE SEQUENCE [LARGE SCALE GENOMIC DNA]</scope>
    <source>
        <strain evidence="2 3">FT82W</strain>
    </source>
</reference>
<dbReference type="InterPro" id="IPR002716">
    <property type="entry name" value="PIN_dom"/>
</dbReference>
<organism evidence="2 3">
    <name type="scientific">Duganella vulcania</name>
    <dbReference type="NCBI Taxonomy" id="2692166"/>
    <lineage>
        <taxon>Bacteria</taxon>
        <taxon>Pseudomonadati</taxon>
        <taxon>Pseudomonadota</taxon>
        <taxon>Betaproteobacteria</taxon>
        <taxon>Burkholderiales</taxon>
        <taxon>Oxalobacteraceae</taxon>
        <taxon>Telluria group</taxon>
        <taxon>Duganella</taxon>
    </lineage>
</organism>
<dbReference type="InterPro" id="IPR041705">
    <property type="entry name" value="PIN_Sll0205"/>
</dbReference>
<dbReference type="CDD" id="cd09872">
    <property type="entry name" value="PIN_Sll0205-like"/>
    <property type="match status" value="1"/>
</dbReference>
<dbReference type="Proteomes" id="UP000470302">
    <property type="component" value="Unassembled WGS sequence"/>
</dbReference>
<comment type="caution">
    <text evidence="2">The sequence shown here is derived from an EMBL/GenBank/DDBJ whole genome shotgun (WGS) entry which is preliminary data.</text>
</comment>
<sequence>MKLLLDTHILLWAIASPAKLSPHTVAMLSSSGNELVFSVASLWEIAIKKSTSRFTNLIDVRTLRNSLLTHHYQELPIWGGHALCVAHLPQIHRDPFDRILVAQALVEDMTLVTADKIMSRYPGRIHQA</sequence>
<gene>
    <name evidence="2" type="ORF">GTP91_05050</name>
</gene>
<dbReference type="RefSeq" id="WP_161095785.1">
    <property type="nucleotide sequence ID" value="NZ_WWCW01000009.1"/>
</dbReference>
<dbReference type="InterPro" id="IPR052919">
    <property type="entry name" value="TA_system_RNase"/>
</dbReference>
<accession>A0A845G0U3</accession>
<evidence type="ECO:0000313" key="3">
    <source>
        <dbReference type="Proteomes" id="UP000470302"/>
    </source>
</evidence>
<dbReference type="Gene3D" id="3.40.50.1010">
    <property type="entry name" value="5'-nuclease"/>
    <property type="match status" value="1"/>
</dbReference>
<protein>
    <submittedName>
        <fullName evidence="2">PIN domain-containing protein</fullName>
    </submittedName>
</protein>
<dbReference type="InterPro" id="IPR029060">
    <property type="entry name" value="PIN-like_dom_sf"/>
</dbReference>
<dbReference type="AlphaFoldDB" id="A0A845G0U3"/>
<dbReference type="PANTHER" id="PTHR36173">
    <property type="entry name" value="RIBONUCLEASE VAPC16-RELATED"/>
    <property type="match status" value="1"/>
</dbReference>